<protein>
    <submittedName>
        <fullName evidence="2">Uncharacterized protein</fullName>
    </submittedName>
</protein>
<evidence type="ECO:0000313" key="3">
    <source>
        <dbReference type="Proteomes" id="UP000323075"/>
    </source>
</evidence>
<keyword evidence="1" id="KW-0812">Transmembrane</keyword>
<dbReference type="EMBL" id="VRYN01000001">
    <property type="protein sequence ID" value="TYO82082.1"/>
    <property type="molecule type" value="Genomic_DNA"/>
</dbReference>
<comment type="caution">
    <text evidence="2">The sequence shown here is derived from an EMBL/GenBank/DDBJ whole genome shotgun (WGS) entry which is preliminary data.</text>
</comment>
<evidence type="ECO:0000256" key="1">
    <source>
        <dbReference type="SAM" id="Phobius"/>
    </source>
</evidence>
<reference evidence="2 3" key="1">
    <citation type="submission" date="2019-07" db="EMBL/GenBank/DDBJ databases">
        <title>Genomic Encyclopedia of Archaeal and Bacterial Type Strains, Phase II (KMG-II): from individual species to whole genera.</title>
        <authorList>
            <person name="Goeker M."/>
        </authorList>
    </citation>
    <scope>NUCLEOTIDE SEQUENCE [LARGE SCALE GENOMIC DNA]</scope>
    <source>
        <strain evidence="2 3">DSM 3754</strain>
    </source>
</reference>
<name>A0A663ABA6_HALS9</name>
<accession>A0A663ABA6</accession>
<dbReference type="AlphaFoldDB" id="A0A663ABA6"/>
<evidence type="ECO:0000313" key="2">
    <source>
        <dbReference type="EMBL" id="TYO82082.1"/>
    </source>
</evidence>
<dbReference type="Proteomes" id="UP000323075">
    <property type="component" value="Unassembled WGS sequence"/>
</dbReference>
<feature type="transmembrane region" description="Helical" evidence="1">
    <location>
        <begin position="29"/>
        <end position="44"/>
    </location>
</feature>
<sequence>MPSEKTLDIIATLSVLGMAATWALQGKEFLSAVVIGPIILYHIIRKFRTQGSDE</sequence>
<proteinExistence type="predicted"/>
<keyword evidence="1" id="KW-1133">Transmembrane helix</keyword>
<keyword evidence="1" id="KW-0472">Membrane</keyword>
<organism evidence="2 3">
    <name type="scientific">Halobacterium salinarum (strain ATCC 33171 / DSM 3754 / JCM 8978 / NBRC 102687 / NCIMB 764 / 91-R6)</name>
    <dbReference type="NCBI Taxonomy" id="2597657"/>
    <lineage>
        <taxon>Archaea</taxon>
        <taxon>Methanobacteriati</taxon>
        <taxon>Methanobacteriota</taxon>
        <taxon>Stenosarchaea group</taxon>
        <taxon>Halobacteria</taxon>
        <taxon>Halobacteriales</taxon>
        <taxon>Halobacteriaceae</taxon>
        <taxon>Halobacterium</taxon>
    </lineage>
</organism>
<gene>
    <name evidence="2" type="ORF">APQ99_00600</name>
</gene>